<gene>
    <name evidence="14" type="ORF">NQ318_017389</name>
</gene>
<comment type="caution">
    <text evidence="14">The sequence shown here is derived from an EMBL/GenBank/DDBJ whole genome shotgun (WGS) entry which is preliminary data.</text>
</comment>
<evidence type="ECO:0000256" key="5">
    <source>
        <dbReference type="ARBA" id="ARBA00022448"/>
    </source>
</evidence>
<dbReference type="EC" id="1.16.3.1" evidence="3"/>
<proteinExistence type="inferred from homology"/>
<name>A0AAV8Z4Y0_9CUCU</name>
<keyword evidence="9" id="KW-0408">Iron</keyword>
<dbReference type="GO" id="GO:0006783">
    <property type="term" value="P:heme biosynthetic process"/>
    <property type="evidence" value="ECO:0007669"/>
    <property type="project" value="UniProtKB-KW"/>
</dbReference>
<keyword evidence="4" id="KW-0409">Iron storage</keyword>
<reference evidence="14" key="1">
    <citation type="journal article" date="2023" name="Insect Mol. Biol.">
        <title>Genome sequencing provides insights into the evolution of gene families encoding plant cell wall-degrading enzymes in longhorned beetles.</title>
        <authorList>
            <person name="Shin N.R."/>
            <person name="Okamura Y."/>
            <person name="Kirsch R."/>
            <person name="Pauchet Y."/>
        </authorList>
    </citation>
    <scope>NUCLEOTIDE SEQUENCE</scope>
    <source>
        <strain evidence="14">AMC_N1</strain>
    </source>
</reference>
<dbReference type="SUPFAM" id="SSF55387">
    <property type="entry name" value="Frataxin/Nqo15-like"/>
    <property type="match status" value="1"/>
</dbReference>
<organism evidence="14 15">
    <name type="scientific">Aromia moschata</name>
    <dbReference type="NCBI Taxonomy" id="1265417"/>
    <lineage>
        <taxon>Eukaryota</taxon>
        <taxon>Metazoa</taxon>
        <taxon>Ecdysozoa</taxon>
        <taxon>Arthropoda</taxon>
        <taxon>Hexapoda</taxon>
        <taxon>Insecta</taxon>
        <taxon>Pterygota</taxon>
        <taxon>Neoptera</taxon>
        <taxon>Endopterygota</taxon>
        <taxon>Coleoptera</taxon>
        <taxon>Polyphaga</taxon>
        <taxon>Cucujiformia</taxon>
        <taxon>Chrysomeloidea</taxon>
        <taxon>Cerambycidae</taxon>
        <taxon>Cerambycinae</taxon>
        <taxon>Callichromatini</taxon>
        <taxon>Aromia</taxon>
    </lineage>
</organism>
<dbReference type="Proteomes" id="UP001162162">
    <property type="component" value="Unassembled WGS sequence"/>
</dbReference>
<evidence type="ECO:0000256" key="12">
    <source>
        <dbReference type="ARBA" id="ARBA00023133"/>
    </source>
</evidence>
<dbReference type="GO" id="GO:0051537">
    <property type="term" value="F:2 iron, 2 sulfur cluster binding"/>
    <property type="evidence" value="ECO:0007669"/>
    <property type="project" value="TreeGrafter"/>
</dbReference>
<keyword evidence="5" id="KW-0813">Transport</keyword>
<evidence type="ECO:0000256" key="13">
    <source>
        <dbReference type="ARBA" id="ARBA00047990"/>
    </source>
</evidence>
<evidence type="ECO:0000256" key="7">
    <source>
        <dbReference type="ARBA" id="ARBA00022946"/>
    </source>
</evidence>
<dbReference type="NCBIfam" id="TIGR03422">
    <property type="entry name" value="mito_frataxin"/>
    <property type="match status" value="1"/>
</dbReference>
<evidence type="ECO:0000313" key="15">
    <source>
        <dbReference type="Proteomes" id="UP001162162"/>
    </source>
</evidence>
<dbReference type="PRINTS" id="PR00904">
    <property type="entry name" value="FRATAXIN"/>
</dbReference>
<dbReference type="PROSITE" id="PS01344">
    <property type="entry name" value="FRATAXIN_1"/>
    <property type="match status" value="1"/>
</dbReference>
<dbReference type="GO" id="GO:0004322">
    <property type="term" value="F:ferroxidase activity"/>
    <property type="evidence" value="ECO:0007669"/>
    <property type="project" value="UniProtKB-EC"/>
</dbReference>
<dbReference type="EMBL" id="JAPWTK010000018">
    <property type="protein sequence ID" value="KAJ8958246.1"/>
    <property type="molecule type" value="Genomic_DNA"/>
</dbReference>
<keyword evidence="8" id="KW-0560">Oxidoreductase</keyword>
<protein>
    <recommendedName>
        <fullName evidence="3">ferroxidase</fullName>
        <ecNumber evidence="3">1.16.3.1</ecNumber>
    </recommendedName>
</protein>
<dbReference type="SMART" id="SM01219">
    <property type="entry name" value="Frataxin_Cyay"/>
    <property type="match status" value="1"/>
</dbReference>
<dbReference type="PANTHER" id="PTHR16821:SF2">
    <property type="entry name" value="FRATAXIN, MITOCHONDRIAL"/>
    <property type="match status" value="1"/>
</dbReference>
<evidence type="ECO:0000256" key="3">
    <source>
        <dbReference type="ARBA" id="ARBA00013107"/>
    </source>
</evidence>
<dbReference type="InterPro" id="IPR036524">
    <property type="entry name" value="Frataxin/CyaY_sf"/>
</dbReference>
<accession>A0AAV8Z4Y0</accession>
<evidence type="ECO:0000256" key="11">
    <source>
        <dbReference type="ARBA" id="ARBA00023128"/>
    </source>
</evidence>
<dbReference type="GO" id="GO:0034986">
    <property type="term" value="F:iron chaperone activity"/>
    <property type="evidence" value="ECO:0007669"/>
    <property type="project" value="TreeGrafter"/>
</dbReference>
<dbReference type="CDD" id="cd00503">
    <property type="entry name" value="Frataxin"/>
    <property type="match status" value="1"/>
</dbReference>
<dbReference type="GO" id="GO:0016226">
    <property type="term" value="P:iron-sulfur cluster assembly"/>
    <property type="evidence" value="ECO:0007669"/>
    <property type="project" value="InterPro"/>
</dbReference>
<evidence type="ECO:0000256" key="10">
    <source>
        <dbReference type="ARBA" id="ARBA00023065"/>
    </source>
</evidence>
<dbReference type="PROSITE" id="PS50810">
    <property type="entry name" value="FRATAXIN_2"/>
    <property type="match status" value="1"/>
</dbReference>
<evidence type="ECO:0000256" key="1">
    <source>
        <dbReference type="ARBA" id="ARBA00004173"/>
    </source>
</evidence>
<evidence type="ECO:0000256" key="9">
    <source>
        <dbReference type="ARBA" id="ARBA00023004"/>
    </source>
</evidence>
<dbReference type="AlphaFoldDB" id="A0AAV8Z4Y0"/>
<dbReference type="GO" id="GO:0008199">
    <property type="term" value="F:ferric iron binding"/>
    <property type="evidence" value="ECO:0007669"/>
    <property type="project" value="InterPro"/>
</dbReference>
<comment type="subcellular location">
    <subcellularLocation>
        <location evidence="1">Mitochondrion</location>
    </subcellularLocation>
</comment>
<dbReference type="GO" id="GO:0008198">
    <property type="term" value="F:ferrous iron binding"/>
    <property type="evidence" value="ECO:0007669"/>
    <property type="project" value="TreeGrafter"/>
</dbReference>
<dbReference type="NCBIfam" id="TIGR03421">
    <property type="entry name" value="FeS_CyaY"/>
    <property type="match status" value="1"/>
</dbReference>
<comment type="catalytic activity">
    <reaction evidence="13">
        <text>4 Fe(2+) + O2 + 4 H(+) = 4 Fe(3+) + 2 H2O</text>
        <dbReference type="Rhea" id="RHEA:11148"/>
        <dbReference type="ChEBI" id="CHEBI:15377"/>
        <dbReference type="ChEBI" id="CHEBI:15378"/>
        <dbReference type="ChEBI" id="CHEBI:15379"/>
        <dbReference type="ChEBI" id="CHEBI:29033"/>
        <dbReference type="ChEBI" id="CHEBI:29034"/>
        <dbReference type="EC" id="1.16.3.1"/>
    </reaction>
</comment>
<keyword evidence="10" id="KW-0406">Ion transport</keyword>
<keyword evidence="7" id="KW-0809">Transit peptide</keyword>
<dbReference type="GO" id="GO:0006826">
    <property type="term" value="P:iron ion transport"/>
    <property type="evidence" value="ECO:0007669"/>
    <property type="project" value="UniProtKB-KW"/>
</dbReference>
<dbReference type="FunFam" id="3.30.920.10:FF:000002">
    <property type="entry name" value="Frataxin, mitochondrial"/>
    <property type="match status" value="1"/>
</dbReference>
<evidence type="ECO:0000256" key="6">
    <source>
        <dbReference type="ARBA" id="ARBA00022496"/>
    </source>
</evidence>
<comment type="similarity">
    <text evidence="2">Belongs to the frataxin family.</text>
</comment>
<evidence type="ECO:0000313" key="14">
    <source>
        <dbReference type="EMBL" id="KAJ8958246.1"/>
    </source>
</evidence>
<dbReference type="InterPro" id="IPR002908">
    <property type="entry name" value="Frataxin/CyaY"/>
</dbReference>
<dbReference type="InterPro" id="IPR020895">
    <property type="entry name" value="Frataxin_CS"/>
</dbReference>
<dbReference type="GO" id="GO:0005739">
    <property type="term" value="C:mitochondrion"/>
    <property type="evidence" value="ECO:0007669"/>
    <property type="project" value="UniProtKB-SubCell"/>
</dbReference>
<dbReference type="Gene3D" id="3.30.920.10">
    <property type="entry name" value="Frataxin/CyaY"/>
    <property type="match status" value="1"/>
</dbReference>
<dbReference type="PANTHER" id="PTHR16821">
    <property type="entry name" value="FRATAXIN"/>
    <property type="match status" value="1"/>
</dbReference>
<sequence>MIQIRKLTVPFLSIKHFRKLSYVTSNKYDWINLGWNYCNCLNEKYPLQIISKDYNLRSKLYSTSVESSDVNPQVTFNTFDRVCEETLESLTEFFEDLIESKEKLSKADVSYSDGVLTINLGEYGTYVINRQTPNKQIWLSSPVSGPKRYDYVASGGHWTYKYDAISLHELLQKEISKILGENVDFSKCLYAKV</sequence>
<dbReference type="GO" id="GO:0006879">
    <property type="term" value="P:intracellular iron ion homeostasis"/>
    <property type="evidence" value="ECO:0007669"/>
    <property type="project" value="UniProtKB-KW"/>
</dbReference>
<dbReference type="InterPro" id="IPR017789">
    <property type="entry name" value="Frataxin"/>
</dbReference>
<evidence type="ECO:0000256" key="8">
    <source>
        <dbReference type="ARBA" id="ARBA00023002"/>
    </source>
</evidence>
<evidence type="ECO:0000256" key="4">
    <source>
        <dbReference type="ARBA" id="ARBA00022434"/>
    </source>
</evidence>
<keyword evidence="11" id="KW-0496">Mitochondrion</keyword>
<keyword evidence="12" id="KW-0350">Heme biosynthesis</keyword>
<dbReference type="Pfam" id="PF01491">
    <property type="entry name" value="Frataxin_Cyay"/>
    <property type="match status" value="1"/>
</dbReference>
<keyword evidence="15" id="KW-1185">Reference proteome</keyword>
<evidence type="ECO:0000256" key="2">
    <source>
        <dbReference type="ARBA" id="ARBA00008183"/>
    </source>
</evidence>
<keyword evidence="6" id="KW-0410">Iron transport</keyword>